<dbReference type="GeneID" id="89938202"/>
<organism evidence="1 2">
    <name type="scientific">Canariomyces notabilis</name>
    <dbReference type="NCBI Taxonomy" id="2074819"/>
    <lineage>
        <taxon>Eukaryota</taxon>
        <taxon>Fungi</taxon>
        <taxon>Dikarya</taxon>
        <taxon>Ascomycota</taxon>
        <taxon>Pezizomycotina</taxon>
        <taxon>Sordariomycetes</taxon>
        <taxon>Sordariomycetidae</taxon>
        <taxon>Sordariales</taxon>
        <taxon>Chaetomiaceae</taxon>
        <taxon>Canariomyces</taxon>
    </lineage>
</organism>
<dbReference type="RefSeq" id="XP_064674963.1">
    <property type="nucleotide sequence ID" value="XM_064814077.1"/>
</dbReference>
<accession>A0AAN6TMU7</accession>
<dbReference type="PANTHER" id="PTHR37018">
    <property type="entry name" value="CULTURE SPECIFIC PROTEIN, PUTATIVE (AFU_ORTHOLOGUE AFUA_2G00130)-RELATED"/>
    <property type="match status" value="1"/>
</dbReference>
<name>A0AAN6TMU7_9PEZI</name>
<dbReference type="InterPro" id="IPR053269">
    <property type="entry name" value="Asp-Met_ligase"/>
</dbReference>
<evidence type="ECO:0008006" key="3">
    <source>
        <dbReference type="Google" id="ProtNLM"/>
    </source>
</evidence>
<dbReference type="AlphaFoldDB" id="A0AAN6TMU7"/>
<protein>
    <recommendedName>
        <fullName evidence="3">ATP-grasp domain-containing protein</fullName>
    </recommendedName>
</protein>
<gene>
    <name evidence="1" type="ORF">N656DRAFT_773516</name>
</gene>
<sequence length="547" mass="59342">MGSIDPPPIKLPSIKLDTTLAELYKRASPKTAGLRLGLASCGVTSAVDLTPDFQRNSRYPYQDQALIKVPRRQLTLDNTNLRKSIAKKYLSLIPQRDAFIAGAMPVILFNLGQSPKQIEHDRREAETTISVLDCAQRPDLIFCPGPIKIPLQPEQDHGHGIDKLDYKVVLDGLEANQDRLTRDLETHWFLNSKAALARSGLPTPRSEILETEGVPPEDPESCCRVCAAAASSSSSPGSAAELPLFPAKCTGPRGRWLAAQKDRILSAARARPVPFVFKTQQAFGGAGTWLVRTAEQKSALLAELAGDDSDNDDDDGVLGKLLAQVTSSNAHLGPATVLLSELVGADGDGKTVVGDYGLTFVVTDRDDEADGGAAHFLAASEQNTDGSNAWIGSTISYPRQEQLRRKFEGLMRQTAAWLARYGYIGPVGVDVLEVKKSGSGQGETEFFIVDLNARISGSMSLPLLRGHFVGRGLTCASSVSIVAKGGRAGFIQRWRKPFEEGRMLILSWYEDPEAGESIAEVVIGGENEERLQELVQRVRENIEEVTL</sequence>
<dbReference type="Proteomes" id="UP001302812">
    <property type="component" value="Unassembled WGS sequence"/>
</dbReference>
<comment type="caution">
    <text evidence="1">The sequence shown here is derived from an EMBL/GenBank/DDBJ whole genome shotgun (WGS) entry which is preliminary data.</text>
</comment>
<proteinExistence type="predicted"/>
<dbReference type="EMBL" id="MU853332">
    <property type="protein sequence ID" value="KAK4117393.1"/>
    <property type="molecule type" value="Genomic_DNA"/>
</dbReference>
<dbReference type="PANTHER" id="PTHR37018:SF1">
    <property type="entry name" value="CULTURE SPECIFIC PROTEIN, PUTATIVE (AFU_ORTHOLOGUE AFUA_2G00130)-RELATED"/>
    <property type="match status" value="1"/>
</dbReference>
<dbReference type="Gene3D" id="3.30.470.20">
    <property type="entry name" value="ATP-grasp fold, B domain"/>
    <property type="match status" value="1"/>
</dbReference>
<reference evidence="1" key="2">
    <citation type="submission" date="2023-05" db="EMBL/GenBank/DDBJ databases">
        <authorList>
            <consortium name="Lawrence Berkeley National Laboratory"/>
            <person name="Steindorff A."/>
            <person name="Hensen N."/>
            <person name="Bonometti L."/>
            <person name="Westerberg I."/>
            <person name="Brannstrom I.O."/>
            <person name="Guillou S."/>
            <person name="Cros-Aarteil S."/>
            <person name="Calhoun S."/>
            <person name="Haridas S."/>
            <person name="Kuo A."/>
            <person name="Mondo S."/>
            <person name="Pangilinan J."/>
            <person name="Riley R."/>
            <person name="Labutti K."/>
            <person name="Andreopoulos B."/>
            <person name="Lipzen A."/>
            <person name="Chen C."/>
            <person name="Yanf M."/>
            <person name="Daum C."/>
            <person name="Ng V."/>
            <person name="Clum A."/>
            <person name="Ohm R."/>
            <person name="Martin F."/>
            <person name="Silar P."/>
            <person name="Natvig D."/>
            <person name="Lalanne C."/>
            <person name="Gautier V."/>
            <person name="Ament-Velasquez S.L."/>
            <person name="Kruys A."/>
            <person name="Hutchinson M.I."/>
            <person name="Powell A.J."/>
            <person name="Barry K."/>
            <person name="Miller A.N."/>
            <person name="Grigoriev I.V."/>
            <person name="Debuchy R."/>
            <person name="Gladieux P."/>
            <person name="Thoren M.H."/>
            <person name="Johannesson H."/>
        </authorList>
    </citation>
    <scope>NUCLEOTIDE SEQUENCE</scope>
    <source>
        <strain evidence="1">CBS 508.74</strain>
    </source>
</reference>
<reference evidence="1" key="1">
    <citation type="journal article" date="2023" name="Mol. Phylogenet. Evol.">
        <title>Genome-scale phylogeny and comparative genomics of the fungal order Sordariales.</title>
        <authorList>
            <person name="Hensen N."/>
            <person name="Bonometti L."/>
            <person name="Westerberg I."/>
            <person name="Brannstrom I.O."/>
            <person name="Guillou S."/>
            <person name="Cros-Aarteil S."/>
            <person name="Calhoun S."/>
            <person name="Haridas S."/>
            <person name="Kuo A."/>
            <person name="Mondo S."/>
            <person name="Pangilinan J."/>
            <person name="Riley R."/>
            <person name="LaButti K."/>
            <person name="Andreopoulos B."/>
            <person name="Lipzen A."/>
            <person name="Chen C."/>
            <person name="Yan M."/>
            <person name="Daum C."/>
            <person name="Ng V."/>
            <person name="Clum A."/>
            <person name="Steindorff A."/>
            <person name="Ohm R.A."/>
            <person name="Martin F."/>
            <person name="Silar P."/>
            <person name="Natvig D.O."/>
            <person name="Lalanne C."/>
            <person name="Gautier V."/>
            <person name="Ament-Velasquez S.L."/>
            <person name="Kruys A."/>
            <person name="Hutchinson M.I."/>
            <person name="Powell A.J."/>
            <person name="Barry K."/>
            <person name="Miller A.N."/>
            <person name="Grigoriev I.V."/>
            <person name="Debuchy R."/>
            <person name="Gladieux P."/>
            <person name="Hiltunen Thoren M."/>
            <person name="Johannesson H."/>
        </authorList>
    </citation>
    <scope>NUCLEOTIDE SEQUENCE</scope>
    <source>
        <strain evidence="1">CBS 508.74</strain>
    </source>
</reference>
<evidence type="ECO:0000313" key="2">
    <source>
        <dbReference type="Proteomes" id="UP001302812"/>
    </source>
</evidence>
<dbReference type="SUPFAM" id="SSF56059">
    <property type="entry name" value="Glutathione synthetase ATP-binding domain-like"/>
    <property type="match status" value="1"/>
</dbReference>
<evidence type="ECO:0000313" key="1">
    <source>
        <dbReference type="EMBL" id="KAK4117393.1"/>
    </source>
</evidence>
<keyword evidence="2" id="KW-1185">Reference proteome</keyword>